<dbReference type="InterPro" id="IPR037682">
    <property type="entry name" value="TonB_C"/>
</dbReference>
<feature type="domain" description="TonB C-terminal" evidence="1">
    <location>
        <begin position="48"/>
        <end position="121"/>
    </location>
</feature>
<evidence type="ECO:0000259" key="1">
    <source>
        <dbReference type="Pfam" id="PF03544"/>
    </source>
</evidence>
<reference evidence="2" key="1">
    <citation type="submission" date="2018-10" db="EMBL/GenBank/DDBJ databases">
        <authorList>
            <consortium name="NARMS: The National Antimicrobial Resistance Monitoring System"/>
        </authorList>
    </citation>
    <scope>NUCLEOTIDE SEQUENCE [LARGE SCALE GENOMIC DNA]</scope>
    <source>
        <strain evidence="2">CVM N17EC0388</strain>
    </source>
</reference>
<protein>
    <submittedName>
        <fullName evidence="2">Energy transducer TonB</fullName>
    </submittedName>
</protein>
<gene>
    <name evidence="2" type="ORF">D9F05_03210</name>
</gene>
<accession>A0A3L0VTZ3</accession>
<evidence type="ECO:0000313" key="2">
    <source>
        <dbReference type="EMBL" id="MHO03392.1"/>
    </source>
</evidence>
<dbReference type="Pfam" id="PF03544">
    <property type="entry name" value="TonB_C"/>
    <property type="match status" value="1"/>
</dbReference>
<comment type="caution">
    <text evidence="2">The sequence shown here is derived from an EMBL/GenBank/DDBJ whole genome shotgun (WGS) entry which is preliminary data.</text>
</comment>
<organism evidence="2">
    <name type="scientific">Escherichia coli</name>
    <dbReference type="NCBI Taxonomy" id="562"/>
    <lineage>
        <taxon>Bacteria</taxon>
        <taxon>Pseudomonadati</taxon>
        <taxon>Pseudomonadota</taxon>
        <taxon>Gammaproteobacteria</taxon>
        <taxon>Enterobacterales</taxon>
        <taxon>Enterobacteriaceae</taxon>
        <taxon>Escherichia</taxon>
    </lineage>
</organism>
<dbReference type="AlphaFoldDB" id="A0A3L0VTZ3"/>
<dbReference type="Gene3D" id="3.30.1150.10">
    <property type="match status" value="1"/>
</dbReference>
<dbReference type="SUPFAM" id="SSF74653">
    <property type="entry name" value="TolA/TonB C-terminal domain"/>
    <property type="match status" value="1"/>
</dbReference>
<sequence length="155" mass="17197">MKATLLLGALCVLTGCSHQTQSVHLTSLPLSNITDVNAQWTPLTRVESRYPKEAILAEKMGCTSLEYVINEAGQAEQIRVLARSDEQFSEVAIETLQQWQWQATTANPDHTPIKSQTRFEFCIEHNGQPCDTSGLAQLCQGEDMVRSTGLVYTQV</sequence>
<name>A0A3L0VTZ3_ECOLX</name>
<dbReference type="EMBL" id="RNRV01000004">
    <property type="protein sequence ID" value="MHO03392.1"/>
    <property type="molecule type" value="Genomic_DNA"/>
</dbReference>
<proteinExistence type="predicted"/>
<dbReference type="GO" id="GO:0055085">
    <property type="term" value="P:transmembrane transport"/>
    <property type="evidence" value="ECO:0007669"/>
    <property type="project" value="InterPro"/>
</dbReference>
<dbReference type="PROSITE" id="PS51257">
    <property type="entry name" value="PROKAR_LIPOPROTEIN"/>
    <property type="match status" value="1"/>
</dbReference>